<name>A0A645IL06_9ZZZZ</name>
<accession>A0A645IL06</accession>
<dbReference type="EMBL" id="VSSQ01117245">
    <property type="protein sequence ID" value="MPN51780.1"/>
    <property type="molecule type" value="Genomic_DNA"/>
</dbReference>
<sequence>MLQSLSNFCVLALDLPPITNITSTCLARFKAACWRSLVALHIVLCRVKSLVLCSSNLDIIYKSFSICVVCESKTALLKWPKASASSALATTKAFCAGVASLKKRPTTPLISGWFLSPKTIKSAPLVAAAAAKL</sequence>
<evidence type="ECO:0000313" key="1">
    <source>
        <dbReference type="EMBL" id="MPN51780.1"/>
    </source>
</evidence>
<proteinExistence type="predicted"/>
<organism evidence="1">
    <name type="scientific">bioreactor metagenome</name>
    <dbReference type="NCBI Taxonomy" id="1076179"/>
    <lineage>
        <taxon>unclassified sequences</taxon>
        <taxon>metagenomes</taxon>
        <taxon>ecological metagenomes</taxon>
    </lineage>
</organism>
<protein>
    <submittedName>
        <fullName evidence="1">Uncharacterized protein</fullName>
    </submittedName>
</protein>
<comment type="caution">
    <text evidence="1">The sequence shown here is derived from an EMBL/GenBank/DDBJ whole genome shotgun (WGS) entry which is preliminary data.</text>
</comment>
<dbReference type="AlphaFoldDB" id="A0A645IL06"/>
<gene>
    <name evidence="1" type="ORF">SDC9_199429</name>
</gene>
<reference evidence="1" key="1">
    <citation type="submission" date="2019-08" db="EMBL/GenBank/DDBJ databases">
        <authorList>
            <person name="Kucharzyk K."/>
            <person name="Murdoch R.W."/>
            <person name="Higgins S."/>
            <person name="Loffler F."/>
        </authorList>
    </citation>
    <scope>NUCLEOTIDE SEQUENCE</scope>
</reference>